<dbReference type="AlphaFoldDB" id="A0A1M5QM57"/>
<accession>A0A1M5QM57</accession>
<proteinExistence type="predicted"/>
<evidence type="ECO:0000313" key="3">
    <source>
        <dbReference type="Proteomes" id="UP000189796"/>
    </source>
</evidence>
<evidence type="ECO:0000313" key="1">
    <source>
        <dbReference type="EMBL" id="SHH14889.1"/>
    </source>
</evidence>
<gene>
    <name evidence="1" type="ORF">SAMN05443248_3867</name>
    <name evidence="2" type="ORF">SAMN05443248_4054</name>
</gene>
<dbReference type="RefSeq" id="WP_172842598.1">
    <property type="nucleotide sequence ID" value="NZ_LT670817.1"/>
</dbReference>
<reference evidence="1 3" key="1">
    <citation type="submission" date="2016-11" db="EMBL/GenBank/DDBJ databases">
        <authorList>
            <person name="Jaros S."/>
            <person name="Januszkiewicz K."/>
            <person name="Wedrychowicz H."/>
        </authorList>
    </citation>
    <scope>NUCLEOTIDE SEQUENCE [LARGE SCALE GENOMIC DNA]</scope>
    <source>
        <strain evidence="1 3">GAS138</strain>
    </source>
</reference>
<dbReference type="Proteomes" id="UP000189796">
    <property type="component" value="Chromosome I"/>
</dbReference>
<organism evidence="1 3">
    <name type="scientific">Bradyrhizobium erythrophlei</name>
    <dbReference type="NCBI Taxonomy" id="1437360"/>
    <lineage>
        <taxon>Bacteria</taxon>
        <taxon>Pseudomonadati</taxon>
        <taxon>Pseudomonadota</taxon>
        <taxon>Alphaproteobacteria</taxon>
        <taxon>Hyphomicrobiales</taxon>
        <taxon>Nitrobacteraceae</taxon>
        <taxon>Bradyrhizobium</taxon>
    </lineage>
</organism>
<name>A0A1M5QM57_9BRAD</name>
<protein>
    <submittedName>
        <fullName evidence="1">Uncharacterized protein</fullName>
    </submittedName>
</protein>
<sequence length="58" mass="6333">MIHVLIVVSWLGGAVQGATISTQEFSSAERCEAARLALIEYAKARSIEETLRPVCTQK</sequence>
<evidence type="ECO:0000313" key="2">
    <source>
        <dbReference type="EMBL" id="SHH20465.1"/>
    </source>
</evidence>
<dbReference type="EMBL" id="LT670817">
    <property type="protein sequence ID" value="SHH20465.1"/>
    <property type="molecule type" value="Genomic_DNA"/>
</dbReference>
<dbReference type="EMBL" id="LT670817">
    <property type="protein sequence ID" value="SHH14889.1"/>
    <property type="molecule type" value="Genomic_DNA"/>
</dbReference>